<dbReference type="PROSITE" id="PS00465">
    <property type="entry name" value="POU_2"/>
    <property type="match status" value="1"/>
</dbReference>
<feature type="compositionally biased region" description="Acidic residues" evidence="8">
    <location>
        <begin position="1249"/>
        <end position="1275"/>
    </location>
</feature>
<evidence type="ECO:0000256" key="2">
    <source>
        <dbReference type="ARBA" id="ARBA00023125"/>
    </source>
</evidence>
<feature type="compositionally biased region" description="Polar residues" evidence="8">
    <location>
        <begin position="1344"/>
        <end position="1354"/>
    </location>
</feature>
<protein>
    <recommendedName>
        <fullName evidence="7">POU domain protein</fullName>
    </recommendedName>
</protein>
<evidence type="ECO:0000313" key="13">
    <source>
        <dbReference type="WBParaSite" id="TREG1_21260.2"/>
    </source>
</evidence>
<evidence type="ECO:0000256" key="1">
    <source>
        <dbReference type="ARBA" id="ARBA00004123"/>
    </source>
</evidence>
<dbReference type="SUPFAM" id="SSF47413">
    <property type="entry name" value="lambda repressor-like DNA-binding domains"/>
    <property type="match status" value="1"/>
</dbReference>
<keyword evidence="11" id="KW-1185">Reference proteome</keyword>
<feature type="region of interest" description="Disordered" evidence="8">
    <location>
        <begin position="1039"/>
        <end position="1076"/>
    </location>
</feature>
<dbReference type="InterPro" id="IPR009057">
    <property type="entry name" value="Homeodomain-like_sf"/>
</dbReference>
<reference evidence="12 13" key="2">
    <citation type="submission" date="2023-11" db="UniProtKB">
        <authorList>
            <consortium name="WormBaseParasite"/>
        </authorList>
    </citation>
    <scope>IDENTIFICATION</scope>
</reference>
<proteinExistence type="inferred from homology"/>
<evidence type="ECO:0000256" key="6">
    <source>
        <dbReference type="RuleBase" id="RU000682"/>
    </source>
</evidence>
<feature type="region of interest" description="Disordered" evidence="8">
    <location>
        <begin position="402"/>
        <end position="421"/>
    </location>
</feature>
<feature type="domain" description="POU-specific" evidence="10">
    <location>
        <begin position="1077"/>
        <end position="1151"/>
    </location>
</feature>
<comment type="subcellular location">
    <subcellularLocation>
        <location evidence="1 5 6">Nucleus</location>
    </subcellularLocation>
</comment>
<feature type="DNA-binding region" description="Homeobox" evidence="5">
    <location>
        <begin position="1169"/>
        <end position="1228"/>
    </location>
</feature>
<dbReference type="GO" id="GO:0005634">
    <property type="term" value="C:nucleus"/>
    <property type="evidence" value="ECO:0007669"/>
    <property type="project" value="UniProtKB-SubCell"/>
</dbReference>
<evidence type="ECO:0000256" key="8">
    <source>
        <dbReference type="SAM" id="MobiDB-lite"/>
    </source>
</evidence>
<dbReference type="GO" id="GO:0000981">
    <property type="term" value="F:DNA-binding transcription factor activity, RNA polymerase II-specific"/>
    <property type="evidence" value="ECO:0007669"/>
    <property type="project" value="InterPro"/>
</dbReference>
<dbReference type="PRINTS" id="PR00028">
    <property type="entry name" value="POUDOMAIN"/>
</dbReference>
<reference evidence="11" key="1">
    <citation type="submission" date="2022-06" db="EMBL/GenBank/DDBJ databases">
        <authorList>
            <person name="Berger JAMES D."/>
            <person name="Berger JAMES D."/>
        </authorList>
    </citation>
    <scope>NUCLEOTIDE SEQUENCE [LARGE SCALE GENOMIC DNA]</scope>
</reference>
<dbReference type="Pfam" id="PF00046">
    <property type="entry name" value="Homeodomain"/>
    <property type="match status" value="1"/>
</dbReference>
<evidence type="ECO:0000259" key="10">
    <source>
        <dbReference type="PROSITE" id="PS51179"/>
    </source>
</evidence>
<dbReference type="GO" id="GO:0000978">
    <property type="term" value="F:RNA polymerase II cis-regulatory region sequence-specific DNA binding"/>
    <property type="evidence" value="ECO:0007669"/>
    <property type="project" value="TreeGrafter"/>
</dbReference>
<dbReference type="PROSITE" id="PS50071">
    <property type="entry name" value="HOMEOBOX_2"/>
    <property type="match status" value="1"/>
</dbReference>
<evidence type="ECO:0000256" key="7">
    <source>
        <dbReference type="RuleBase" id="RU361194"/>
    </source>
</evidence>
<evidence type="ECO:0000259" key="9">
    <source>
        <dbReference type="PROSITE" id="PS50071"/>
    </source>
</evidence>
<dbReference type="PROSITE" id="PS00027">
    <property type="entry name" value="HOMEOBOX_1"/>
    <property type="match status" value="1"/>
</dbReference>
<dbReference type="InterPro" id="IPR001356">
    <property type="entry name" value="HD"/>
</dbReference>
<dbReference type="Gene3D" id="1.10.260.40">
    <property type="entry name" value="lambda repressor-like DNA-binding domains"/>
    <property type="match status" value="1"/>
</dbReference>
<feature type="compositionally biased region" description="Low complexity" evidence="8">
    <location>
        <begin position="1052"/>
        <end position="1071"/>
    </location>
</feature>
<dbReference type="PROSITE" id="PS00035">
    <property type="entry name" value="POU_1"/>
    <property type="match status" value="1"/>
</dbReference>
<evidence type="ECO:0000256" key="5">
    <source>
        <dbReference type="PROSITE-ProRule" id="PRU00108"/>
    </source>
</evidence>
<feature type="compositionally biased region" description="Basic and acidic residues" evidence="8">
    <location>
        <begin position="1323"/>
        <end position="1343"/>
    </location>
</feature>
<keyword evidence="7" id="KW-0804">Transcription</keyword>
<dbReference type="InterPro" id="IPR017970">
    <property type="entry name" value="Homeobox_CS"/>
</dbReference>
<feature type="region of interest" description="Disordered" evidence="8">
    <location>
        <begin position="156"/>
        <end position="180"/>
    </location>
</feature>
<comment type="similarity">
    <text evidence="7">Belongs to the POU transcription factor family.</text>
</comment>
<evidence type="ECO:0000256" key="3">
    <source>
        <dbReference type="ARBA" id="ARBA00023155"/>
    </source>
</evidence>
<dbReference type="InterPro" id="IPR050255">
    <property type="entry name" value="POU_domain_TF"/>
</dbReference>
<feature type="domain" description="Homeobox" evidence="9">
    <location>
        <begin position="1167"/>
        <end position="1227"/>
    </location>
</feature>
<evidence type="ECO:0000313" key="12">
    <source>
        <dbReference type="WBParaSite" id="TREG1_21260.1"/>
    </source>
</evidence>
<feature type="compositionally biased region" description="Polar residues" evidence="8">
    <location>
        <begin position="1040"/>
        <end position="1051"/>
    </location>
</feature>
<keyword evidence="4 5" id="KW-0539">Nucleus</keyword>
<keyword evidence="2 5" id="KW-0238">DNA-binding</keyword>
<dbReference type="SUPFAM" id="SSF46689">
    <property type="entry name" value="Homeodomain-like"/>
    <property type="match status" value="1"/>
</dbReference>
<dbReference type="Gene3D" id="1.10.10.60">
    <property type="entry name" value="Homeodomain-like"/>
    <property type="match status" value="1"/>
</dbReference>
<dbReference type="WBParaSite" id="TREG1_21260.1">
    <property type="protein sequence ID" value="TREG1_21260.1"/>
    <property type="gene ID" value="TREG1_21260"/>
</dbReference>
<dbReference type="CDD" id="cd00086">
    <property type="entry name" value="homeodomain"/>
    <property type="match status" value="1"/>
</dbReference>
<dbReference type="InterPro" id="IPR000327">
    <property type="entry name" value="POU_dom"/>
</dbReference>
<dbReference type="FunFam" id="1.10.260.40:FF:000001">
    <property type="entry name" value="POU domain protein"/>
    <property type="match status" value="1"/>
</dbReference>
<evidence type="ECO:0000256" key="4">
    <source>
        <dbReference type="ARBA" id="ARBA00023242"/>
    </source>
</evidence>
<dbReference type="PANTHER" id="PTHR11636:SF89">
    <property type="entry name" value="POU DOMAIN PROTEIN 2, ISOFORM B-RELATED"/>
    <property type="match status" value="1"/>
</dbReference>
<name>A0AA85J9I2_TRIRE</name>
<feature type="compositionally biased region" description="Low complexity" evidence="8">
    <location>
        <begin position="157"/>
        <end position="180"/>
    </location>
</feature>
<organism evidence="11 12">
    <name type="scientific">Trichobilharzia regenti</name>
    <name type="common">Nasal bird schistosome</name>
    <dbReference type="NCBI Taxonomy" id="157069"/>
    <lineage>
        <taxon>Eukaryota</taxon>
        <taxon>Metazoa</taxon>
        <taxon>Spiralia</taxon>
        <taxon>Lophotrochozoa</taxon>
        <taxon>Platyhelminthes</taxon>
        <taxon>Trematoda</taxon>
        <taxon>Digenea</taxon>
        <taxon>Strigeidida</taxon>
        <taxon>Schistosomatoidea</taxon>
        <taxon>Schistosomatidae</taxon>
        <taxon>Trichobilharzia</taxon>
    </lineage>
</organism>
<feature type="region of interest" description="Disordered" evidence="8">
    <location>
        <begin position="1231"/>
        <end position="1295"/>
    </location>
</feature>
<keyword evidence="3 5" id="KW-0371">Homeobox</keyword>
<dbReference type="InterPro" id="IPR013847">
    <property type="entry name" value="POU"/>
</dbReference>
<dbReference type="SMART" id="SM00389">
    <property type="entry name" value="HOX"/>
    <property type="match status" value="1"/>
</dbReference>
<dbReference type="Proteomes" id="UP000050795">
    <property type="component" value="Unassembled WGS sequence"/>
</dbReference>
<dbReference type="InterPro" id="IPR010982">
    <property type="entry name" value="Lambda_DNA-bd_dom_sf"/>
</dbReference>
<dbReference type="PANTHER" id="PTHR11636">
    <property type="entry name" value="POU DOMAIN"/>
    <property type="match status" value="1"/>
</dbReference>
<feature type="compositionally biased region" description="Low complexity" evidence="8">
    <location>
        <begin position="402"/>
        <end position="417"/>
    </location>
</feature>
<dbReference type="PROSITE" id="PS51179">
    <property type="entry name" value="POU_3"/>
    <property type="match status" value="1"/>
</dbReference>
<evidence type="ECO:0000313" key="11">
    <source>
        <dbReference type="Proteomes" id="UP000050795"/>
    </source>
</evidence>
<feature type="region of interest" description="Disordered" evidence="8">
    <location>
        <begin position="1307"/>
        <end position="1362"/>
    </location>
</feature>
<sequence>MNQEVMESYRTNLNITHTESSSSLLLLSQTSSLLSPPQSSSSSSLLSLSSPSLNRLIEQFTNEDNNLIPQTPSHYFDRTISTTTREIKTNVIKRNIFSNMINNNNNSNDIINKEDCTRDMNPLSLLESACSLACNYSPLCALTNSLNNFKADSAIPTLTTSNPSTTTSNTGDNDTTNSSNDYILHGQYQSKNLQSMNKSTKRGTGTRNRLRHSIKDQVTVTQRNEKLNILPYHNNSINNSNENIHQWSSDLNNDADSIFHPNRLLLPISRNSSEIITSLQQNIFSHDFLMNHGVDINSLASCSSSSSSTFKKNMDNCTNSDIVNQNPQWSSNESSFRKDFTSKPFNEQHQLLNFSGFPSCSTSSRSNPHDSGIIPLYVDLQNNESGVRSHPVEKQIDELTNIHNNNNNSGANNNTNNPTEYFSQDNESYFDTSKSILPTADCNQDLLSFQSSTTSLHNNMHPSIDLFSCNTVDEACVNRSKQQSIVNLQEVNEINDFTDVNNNNNNNSNNQQSIYYDRINNTDKEVEQWKNILYRPTKSPYHTSHDLMKCTPDTNRIQTFVQSGENLSNYSNFTDKTGFMSKLCNNTTDSDPTRIISDQFHPDCNNSFPLKSTKLPIELSQNSSTLMNSSPLVTSINQNEYLTSGVALSDNISNCLSPLRSNDWRSCKVSKQLNAENSPMSLPLGSTESLKTFDISMNLVKENSQYLSNSSQRLLSEDSGFNGTDYTESTQGYPSYLSSHINPIQESFCNQPCQYSQNQETCHYNQQANLLNLTNSSSELSNESAFQKYEWKSPNMMIMNHVSELMNIYNSSNNYTSSNTPTTNITTTATITTGTNSVINTTTTTTSVSSINSGGGCDPVTNSLEMGTNSNLHINNKNLSEKLNSHMNNDQQFNTLLHNNSNNPNLTESQSYLFPSLICNQNTTTNLIDSINSQSTLNEHISLDPLQSLSTMPTTSSSLFNGMLHSLVLQPPTSMQQLITSSTCTTNELIHECKLFNSSSKYQSEMADELMNMTRTCSPSQVPGFIDSLNMNGVDYPQVGRNTENTNTTAMSNSSNNNGSGNGNNNNNNNSIIPGTGEYPSADDLEIFAKMFKQRRIKLGYTQADVGLALGTLYGNVFSQTTICRFEALQLSFKNMCKLKPLLQKWLHEADCSTGTTNNLDKITTQGRKRKKRTSIEIGVKGILENHFVKQPKPLAQDIIQLADVLGLEKEVVRVWFCNRRQKQKRLNPLLLGSGLNSNEDSTCGSMNNDDDDDDVSYEDDDDDDSDDDNDDEVDEVRRNNPQEEENQLRNGNDQLDTHMEEKQLTDHVQNKNQTNNDLNGDGDYRKPENISEHNLYESENHSDVSNSQLVKHNSSMKRSRRRINQSLTPINFNCNFTNDQLPVNSNHNMYAMSCCLSSSSSSSTSSSSTCSSQLPSLHSTFCVSNSNQLLSSNYPTYSSTLLHNLPFHNTSQSLINTDHLLQKYPLIFPDNDSVNRNDNTNNDSNNSDTTNGLLGLQMKPFYAPSNNVLYNTNGLNTEGHSLDNTVVDYITAEQSMNNSFIPSNLNFNQHRTNFMPSSVTPPFHHNTYTHDMMMNYNTQLETASLSNGLTSHLNSSEIPAYHEESINQPGLLNDNTSSMPGCISEQINYPVDIGMNIEAYNSNQSTLISNIFMHSRNNPSVTDPVSMNDNVFIYPASNQ</sequence>
<dbReference type="WBParaSite" id="TREG1_21260.2">
    <property type="protein sequence ID" value="TREG1_21260.2"/>
    <property type="gene ID" value="TREG1_21260"/>
</dbReference>
<dbReference type="SMART" id="SM00352">
    <property type="entry name" value="POU"/>
    <property type="match status" value="1"/>
</dbReference>
<dbReference type="Pfam" id="PF00157">
    <property type="entry name" value="Pou"/>
    <property type="match status" value="1"/>
</dbReference>
<accession>A0AA85J9I2</accession>